<dbReference type="HAMAP" id="MF_01696">
    <property type="entry name" value="MshB"/>
    <property type="match status" value="1"/>
</dbReference>
<dbReference type="EC" id="3.5.1.103" evidence="4"/>
<feature type="binding site" evidence="4">
    <location>
        <position position="10"/>
    </location>
    <ligand>
        <name>Zn(2+)</name>
        <dbReference type="ChEBI" id="CHEBI:29105"/>
    </ligand>
</feature>
<dbReference type="InterPro" id="IPR024078">
    <property type="entry name" value="LmbE-like_dom_sf"/>
</dbReference>
<dbReference type="EMBL" id="CP008944">
    <property type="protein sequence ID" value="AIG64364.1"/>
    <property type="molecule type" value="Genomic_DNA"/>
</dbReference>
<keyword evidence="6" id="KW-1185">Reference proteome</keyword>
<reference evidence="5 6" key="1">
    <citation type="submission" date="2014-07" db="EMBL/GenBank/DDBJ databases">
        <title>Complete genome sequence of Corynebacterium atypicum DSM 44849: identifiction of the mycolic acid biosynthesis genes.</title>
        <authorList>
            <person name="Tippelt A."/>
            <person name="Mollmann S."/>
            <person name="Albersmeier A."/>
            <person name="Jaenicke S."/>
            <person name="Ruckert C."/>
            <person name="Tauch A."/>
        </authorList>
    </citation>
    <scope>NUCLEOTIDE SEQUENCE [LARGE SCALE GENOMIC DNA]</scope>
    <source>
        <strain evidence="5 6">R2070</strain>
    </source>
</reference>
<dbReference type="InterPro" id="IPR017810">
    <property type="entry name" value="Mycothiol_biosynthesis_MshB"/>
</dbReference>
<dbReference type="Gene3D" id="3.40.50.10320">
    <property type="entry name" value="LmbE-like"/>
    <property type="match status" value="1"/>
</dbReference>
<evidence type="ECO:0000256" key="1">
    <source>
        <dbReference type="ARBA" id="ARBA00022723"/>
    </source>
</evidence>
<dbReference type="PANTHER" id="PTHR12993:SF26">
    <property type="entry name" value="1D-MYO-INOSITOL 2-ACETAMIDO-2-DEOXY-ALPHA-D-GLUCOPYRANOSIDE DEACETYLASE"/>
    <property type="match status" value="1"/>
</dbReference>
<accession>A0ABM5QNL6</accession>
<comment type="cofactor">
    <cofactor evidence="4">
        <name>Zn(2+)</name>
        <dbReference type="ChEBI" id="CHEBI:29105"/>
    </cofactor>
    <text evidence="4">Binds 1 zinc ion per subunit.</text>
</comment>
<dbReference type="Pfam" id="PF02585">
    <property type="entry name" value="PIG-L"/>
    <property type="match status" value="1"/>
</dbReference>
<proteinExistence type="inferred from homology"/>
<organism evidence="5 6">
    <name type="scientific">Corynebacterium atypicum</name>
    <dbReference type="NCBI Taxonomy" id="191610"/>
    <lineage>
        <taxon>Bacteria</taxon>
        <taxon>Bacillati</taxon>
        <taxon>Actinomycetota</taxon>
        <taxon>Actinomycetes</taxon>
        <taxon>Mycobacteriales</taxon>
        <taxon>Corynebacteriaceae</taxon>
        <taxon>Corynebacterium</taxon>
    </lineage>
</organism>
<dbReference type="Proteomes" id="UP000028504">
    <property type="component" value="Chromosome"/>
</dbReference>
<sequence>MVAVHAHPDDETITMGGTLHQLSRRGADVTVVTCTLGEEGEVIGPAWQKLVADEADQLGGLRIGELDQALRALGVRGEFLGGAGAYRDSGMAGTASAANPRALVNNSEAATRDLVEILRRIRPQLVLTYDPYGGYGHPDHIKAHEITHAAAEAVGVKRLAWQVMPEARQESGLAEIDEVPPGWRRAKPGELASVADELVDAAVELEAEDLAAKLSGFRAHATQLQLADGTVSPTNPEPAWAAIKHPGAIGAVYCLSNRIAQPVLRAEYFHVAAGLPVEDRSDIASGLDLAERPGAGR</sequence>
<protein>
    <recommendedName>
        <fullName evidence="4">1D-myo-inositol 2-acetamido-2-deoxy-alpha-D-glucopyranoside deacetylase</fullName>
        <shortName evidence="4">GlcNAc-Ins deacetylase</shortName>
        <ecNumber evidence="4">3.5.1.103</ecNumber>
    </recommendedName>
    <alternativeName>
        <fullName evidence="4">N-acetyl-1-D-myo-inositol-2-amino-2-deoxy-alpha-D-glucopyranoside deacetylase</fullName>
    </alternativeName>
</protein>
<dbReference type="PANTHER" id="PTHR12993">
    <property type="entry name" value="N-ACETYLGLUCOSAMINYL-PHOSPHATIDYLINOSITOL DE-N-ACETYLASE-RELATED"/>
    <property type="match status" value="1"/>
</dbReference>
<dbReference type="InterPro" id="IPR003737">
    <property type="entry name" value="GlcNAc_PI_deacetylase-related"/>
</dbReference>
<keyword evidence="2 4" id="KW-0378">Hydrolase</keyword>
<dbReference type="SUPFAM" id="SSF102588">
    <property type="entry name" value="LmbE-like"/>
    <property type="match status" value="1"/>
</dbReference>
<evidence type="ECO:0000256" key="3">
    <source>
        <dbReference type="ARBA" id="ARBA00022833"/>
    </source>
</evidence>
<dbReference type="NCBIfam" id="TIGR03445">
    <property type="entry name" value="mycothiol_MshB"/>
    <property type="match status" value="1"/>
</dbReference>
<comment type="similarity">
    <text evidence="4">Belongs to the MshB deacetylase family.</text>
</comment>
<keyword evidence="3 4" id="KW-0862">Zinc</keyword>
<evidence type="ECO:0000256" key="2">
    <source>
        <dbReference type="ARBA" id="ARBA00022801"/>
    </source>
</evidence>
<feature type="binding site" evidence="4">
    <location>
        <position position="7"/>
    </location>
    <ligand>
        <name>Zn(2+)</name>
        <dbReference type="ChEBI" id="CHEBI:29105"/>
    </ligand>
</feature>
<comment type="function">
    <text evidence="4">Catalyzes the deacetylation of 1D-myo-inositol 2-acetamido-2-deoxy-alpha-D-glucopyranoside (GlcNAc-Ins) in the mycothiol biosynthesis pathway.</text>
</comment>
<evidence type="ECO:0000313" key="5">
    <source>
        <dbReference type="EMBL" id="AIG64364.1"/>
    </source>
</evidence>
<keyword evidence="1 4" id="KW-0479">Metal-binding</keyword>
<name>A0ABM5QNL6_9CORY</name>
<gene>
    <name evidence="4" type="primary">mshB</name>
    <name evidence="5" type="ORF">CATYP_06890</name>
</gene>
<evidence type="ECO:0000256" key="4">
    <source>
        <dbReference type="HAMAP-Rule" id="MF_01696"/>
    </source>
</evidence>
<feature type="binding site" evidence="4">
    <location>
        <position position="140"/>
    </location>
    <ligand>
        <name>Zn(2+)</name>
        <dbReference type="ChEBI" id="CHEBI:29105"/>
    </ligand>
</feature>
<comment type="catalytic activity">
    <reaction evidence="4">
        <text>1D-myo-inositol 2-acetamido-2-deoxy-alpha-D-glucopyranoside + H2O = 1D-myo-inositol 2-amino-2-deoxy-alpha-D-glucopyranoside + acetate</text>
        <dbReference type="Rhea" id="RHEA:26180"/>
        <dbReference type="ChEBI" id="CHEBI:15377"/>
        <dbReference type="ChEBI" id="CHEBI:30089"/>
        <dbReference type="ChEBI" id="CHEBI:52442"/>
        <dbReference type="ChEBI" id="CHEBI:58886"/>
        <dbReference type="EC" id="3.5.1.103"/>
    </reaction>
</comment>
<evidence type="ECO:0000313" key="6">
    <source>
        <dbReference type="Proteomes" id="UP000028504"/>
    </source>
</evidence>